<dbReference type="RefSeq" id="WP_343850700.1">
    <property type="nucleotide sequence ID" value="NZ_BAAAFI010000007.1"/>
</dbReference>
<dbReference type="Proteomes" id="UP001500469">
    <property type="component" value="Unassembled WGS sequence"/>
</dbReference>
<keyword evidence="2" id="KW-1185">Reference proteome</keyword>
<evidence type="ECO:0000313" key="1">
    <source>
        <dbReference type="EMBL" id="GAA0878884.1"/>
    </source>
</evidence>
<dbReference type="EMBL" id="BAAAFI010000007">
    <property type="protein sequence ID" value="GAA0878884.1"/>
    <property type="molecule type" value="Genomic_DNA"/>
</dbReference>
<organism evidence="1 2">
    <name type="scientific">Algoriphagus jejuensis</name>
    <dbReference type="NCBI Taxonomy" id="419934"/>
    <lineage>
        <taxon>Bacteria</taxon>
        <taxon>Pseudomonadati</taxon>
        <taxon>Bacteroidota</taxon>
        <taxon>Cytophagia</taxon>
        <taxon>Cytophagales</taxon>
        <taxon>Cyclobacteriaceae</taxon>
        <taxon>Algoriphagus</taxon>
    </lineage>
</organism>
<comment type="caution">
    <text evidence="1">The sequence shown here is derived from an EMBL/GenBank/DDBJ whole genome shotgun (WGS) entry which is preliminary data.</text>
</comment>
<proteinExistence type="predicted"/>
<name>A0ABP3YBK6_9BACT</name>
<accession>A0ABP3YBK6</accession>
<gene>
    <name evidence="1" type="ORF">GCM10009119_18520</name>
</gene>
<dbReference type="PROSITE" id="PS51257">
    <property type="entry name" value="PROKAR_LIPOPROTEIN"/>
    <property type="match status" value="1"/>
</dbReference>
<reference evidence="2" key="1">
    <citation type="journal article" date="2019" name="Int. J. Syst. Evol. Microbiol.">
        <title>The Global Catalogue of Microorganisms (GCM) 10K type strain sequencing project: providing services to taxonomists for standard genome sequencing and annotation.</title>
        <authorList>
            <consortium name="The Broad Institute Genomics Platform"/>
            <consortium name="The Broad Institute Genome Sequencing Center for Infectious Disease"/>
            <person name="Wu L."/>
            <person name="Ma J."/>
        </authorList>
    </citation>
    <scope>NUCLEOTIDE SEQUENCE [LARGE SCALE GENOMIC DNA]</scope>
    <source>
        <strain evidence="2">JCM 16112</strain>
    </source>
</reference>
<protein>
    <submittedName>
        <fullName evidence="1">Uncharacterized protein</fullName>
    </submittedName>
</protein>
<evidence type="ECO:0000313" key="2">
    <source>
        <dbReference type="Proteomes" id="UP001500469"/>
    </source>
</evidence>
<sequence>MRKYLMLTVVFGMFGCEGFNDVTETSGPCTILLVNGASISTQETIKIMESTNIITYRDADGKLWSIPPAEYSSYSCGL</sequence>